<evidence type="ECO:0000256" key="1">
    <source>
        <dbReference type="ARBA" id="ARBA00010466"/>
    </source>
</evidence>
<feature type="domain" description="HTH cro/C1-type" evidence="5">
    <location>
        <begin position="36"/>
        <end position="93"/>
    </location>
</feature>
<evidence type="ECO:0000259" key="5">
    <source>
        <dbReference type="PROSITE" id="PS50943"/>
    </source>
</evidence>
<dbReference type="CDD" id="cd00093">
    <property type="entry name" value="HTH_XRE"/>
    <property type="match status" value="1"/>
</dbReference>
<dbReference type="PANTHER" id="PTHR34294">
    <property type="entry name" value="TRANSCRIPTIONAL REGULATOR-RELATED"/>
    <property type="match status" value="1"/>
</dbReference>
<reference evidence="6" key="1">
    <citation type="submission" date="2021-04" db="EMBL/GenBank/DDBJ databases">
        <title>Phycicoccus avicenniae sp. nov., a novel endophytic actinomycetes isolated from branch of Avicennia mariana.</title>
        <authorList>
            <person name="Tuo L."/>
        </authorList>
    </citation>
    <scope>NUCLEOTIDE SEQUENCE</scope>
    <source>
        <strain evidence="6">BSK3Z-2</strain>
    </source>
</reference>
<dbReference type="GO" id="GO:0030246">
    <property type="term" value="F:carbohydrate binding"/>
    <property type="evidence" value="ECO:0007669"/>
    <property type="project" value="InterPro"/>
</dbReference>
<dbReference type="GO" id="GO:0003677">
    <property type="term" value="F:DNA binding"/>
    <property type="evidence" value="ECO:0007669"/>
    <property type="project" value="UniProtKB-KW"/>
</dbReference>
<dbReference type="Gene3D" id="1.10.10.10">
    <property type="entry name" value="Winged helix-like DNA-binding domain superfamily/Winged helix DNA-binding domain"/>
    <property type="match status" value="1"/>
</dbReference>
<accession>A0A941DAN0</accession>
<proteinExistence type="inferred from homology"/>
<dbReference type="InterPro" id="IPR007324">
    <property type="entry name" value="Sugar-bd_dom_put"/>
</dbReference>
<dbReference type="InterPro" id="IPR036388">
    <property type="entry name" value="WH-like_DNA-bd_sf"/>
</dbReference>
<dbReference type="Proteomes" id="UP000677016">
    <property type="component" value="Unassembled WGS sequence"/>
</dbReference>
<name>A0A941DAN0_9MICO</name>
<dbReference type="GO" id="GO:0006355">
    <property type="term" value="P:regulation of DNA-templated transcription"/>
    <property type="evidence" value="ECO:0007669"/>
    <property type="project" value="InterPro"/>
</dbReference>
<comment type="caution">
    <text evidence="6">The sequence shown here is derived from an EMBL/GenBank/DDBJ whole genome shotgun (WGS) entry which is preliminary data.</text>
</comment>
<dbReference type="PROSITE" id="PS50943">
    <property type="entry name" value="HTH_CROC1"/>
    <property type="match status" value="1"/>
</dbReference>
<keyword evidence="4" id="KW-0804">Transcription</keyword>
<dbReference type="InterPro" id="IPR051054">
    <property type="entry name" value="SorC_transcr_regulators"/>
</dbReference>
<dbReference type="InterPro" id="IPR037171">
    <property type="entry name" value="NagB/RpiA_transferase-like"/>
</dbReference>
<evidence type="ECO:0000256" key="4">
    <source>
        <dbReference type="ARBA" id="ARBA00023163"/>
    </source>
</evidence>
<keyword evidence="3" id="KW-0238">DNA-binding</keyword>
<gene>
    <name evidence="6" type="ORF">KC207_15070</name>
</gene>
<dbReference type="AlphaFoldDB" id="A0A941DAN0"/>
<organism evidence="6 7">
    <name type="scientific">Phycicoccus avicenniae</name>
    <dbReference type="NCBI Taxonomy" id="2828860"/>
    <lineage>
        <taxon>Bacteria</taxon>
        <taxon>Bacillati</taxon>
        <taxon>Actinomycetota</taxon>
        <taxon>Actinomycetes</taxon>
        <taxon>Micrococcales</taxon>
        <taxon>Intrasporangiaceae</taxon>
        <taxon>Phycicoccus</taxon>
    </lineage>
</organism>
<keyword evidence="2" id="KW-0805">Transcription regulation</keyword>
<protein>
    <submittedName>
        <fullName evidence="6">Transcriptional regulator</fullName>
    </submittedName>
</protein>
<dbReference type="EMBL" id="JAGSNF010000022">
    <property type="protein sequence ID" value="MBR7744616.1"/>
    <property type="molecule type" value="Genomic_DNA"/>
</dbReference>
<evidence type="ECO:0000313" key="7">
    <source>
        <dbReference type="Proteomes" id="UP000677016"/>
    </source>
</evidence>
<keyword evidence="7" id="KW-1185">Reference proteome</keyword>
<dbReference type="Pfam" id="PF04198">
    <property type="entry name" value="Sugar-bind"/>
    <property type="match status" value="1"/>
</dbReference>
<dbReference type="Gene3D" id="3.40.50.1360">
    <property type="match status" value="1"/>
</dbReference>
<dbReference type="RefSeq" id="WP_211604143.1">
    <property type="nucleotide sequence ID" value="NZ_JAGSNF010000022.1"/>
</dbReference>
<dbReference type="InterPro" id="IPR001387">
    <property type="entry name" value="Cro/C1-type_HTH"/>
</dbReference>
<sequence length="325" mass="33318">MAPSRQEPDTDTSAGRFPADLLYRAARMYYLEDANQAQVAAALGTSRPTVSRLLSEARARGIVHIEVREPEPLVTADLAERLAARLGLSRAWVTPPVGASGTGSVLAPAVGEALAAAGLRAGDALLVSSGATVHGVAQHALTPLPGVLVAPVVGGSDEPEEYYQTNEITRQVAARVGGSPQFLYAPAMPGPELSTLLRGDATIRRVTDLWASASAAVIGIGAPPSSRTSLPSVLPGGSAGLASAVGDVCSRPFTEDGTPLDFPGSDRLLAMELEDLRRVPHAIGVAVGAIKTSGILAAVRARYVTELVTDAPTATALLARTGAQA</sequence>
<evidence type="ECO:0000256" key="3">
    <source>
        <dbReference type="ARBA" id="ARBA00023125"/>
    </source>
</evidence>
<evidence type="ECO:0000313" key="6">
    <source>
        <dbReference type="EMBL" id="MBR7744616.1"/>
    </source>
</evidence>
<dbReference type="SUPFAM" id="SSF100950">
    <property type="entry name" value="NagB/RpiA/CoA transferase-like"/>
    <property type="match status" value="1"/>
</dbReference>
<comment type="similarity">
    <text evidence="1">Belongs to the SorC transcriptional regulatory family.</text>
</comment>
<dbReference type="PANTHER" id="PTHR34294:SF1">
    <property type="entry name" value="TRANSCRIPTIONAL REGULATOR LSRR"/>
    <property type="match status" value="1"/>
</dbReference>
<evidence type="ECO:0000256" key="2">
    <source>
        <dbReference type="ARBA" id="ARBA00023015"/>
    </source>
</evidence>